<accession>A0A6T8P8D2</accession>
<dbReference type="EMBL" id="HBFK01034966">
    <property type="protein sequence ID" value="CAD8754683.1"/>
    <property type="molecule type" value="Transcribed_RNA"/>
</dbReference>
<keyword evidence="3" id="KW-0175">Coiled coil</keyword>
<keyword evidence="2" id="KW-0143">Chaperone</keyword>
<evidence type="ECO:0008006" key="5">
    <source>
        <dbReference type="Google" id="ProtNLM"/>
    </source>
</evidence>
<evidence type="ECO:0000256" key="1">
    <source>
        <dbReference type="ARBA" id="ARBA00008045"/>
    </source>
</evidence>
<protein>
    <recommendedName>
        <fullName evidence="5">Prefoldin subunit 6</fullName>
    </recommendedName>
</protein>
<proteinExistence type="inferred from homology"/>
<comment type="similarity">
    <text evidence="1">Belongs to the prefoldin subunit beta family.</text>
</comment>
<dbReference type="PANTHER" id="PTHR21431">
    <property type="entry name" value="PREFOLDIN SUBUNIT 6"/>
    <property type="match status" value="1"/>
</dbReference>
<dbReference type="Pfam" id="PF01920">
    <property type="entry name" value="Prefoldin_2"/>
    <property type="match status" value="1"/>
</dbReference>
<dbReference type="Gene3D" id="1.10.287.370">
    <property type="match status" value="1"/>
</dbReference>
<feature type="coiled-coil region" evidence="3">
    <location>
        <begin position="87"/>
        <end position="121"/>
    </location>
</feature>
<sequence length="132" mass="15124">MASAVQQRLETEAKAFEAARNEHTKMVNTHAKLMGQYNENDMVLKELNLVEEDAKVYKLIGPVLLNQDLDEAKTNVEKRLQYIGDEIKRTNTHMEELDKKMEEKKAKIMQLQQQAQAAMQKKAAQQQPQVAA</sequence>
<dbReference type="GO" id="GO:0005737">
    <property type="term" value="C:cytoplasm"/>
    <property type="evidence" value="ECO:0007669"/>
    <property type="project" value="TreeGrafter"/>
</dbReference>
<dbReference type="InterPro" id="IPR002777">
    <property type="entry name" value="PFD_beta-like"/>
</dbReference>
<organism evidence="4">
    <name type="scientific">Hemiselmis andersenii</name>
    <name type="common">Cryptophyte alga</name>
    <dbReference type="NCBI Taxonomy" id="464988"/>
    <lineage>
        <taxon>Eukaryota</taxon>
        <taxon>Cryptophyceae</taxon>
        <taxon>Cryptomonadales</taxon>
        <taxon>Hemiselmidaceae</taxon>
        <taxon>Hemiselmis</taxon>
    </lineage>
</organism>
<dbReference type="SUPFAM" id="SSF46579">
    <property type="entry name" value="Prefoldin"/>
    <property type="match status" value="1"/>
</dbReference>
<dbReference type="PANTHER" id="PTHR21431:SF0">
    <property type="entry name" value="PREFOLDIN SUBUNIT 6"/>
    <property type="match status" value="1"/>
</dbReference>
<name>A0A6T8P8D2_HEMAN</name>
<reference evidence="4" key="1">
    <citation type="submission" date="2021-01" db="EMBL/GenBank/DDBJ databases">
        <authorList>
            <person name="Corre E."/>
            <person name="Pelletier E."/>
            <person name="Niang G."/>
            <person name="Scheremetjew M."/>
            <person name="Finn R."/>
            <person name="Kale V."/>
            <person name="Holt S."/>
            <person name="Cochrane G."/>
            <person name="Meng A."/>
            <person name="Brown T."/>
            <person name="Cohen L."/>
        </authorList>
    </citation>
    <scope>NUCLEOTIDE SEQUENCE</scope>
    <source>
        <strain evidence="4">CCMP441</strain>
    </source>
</reference>
<dbReference type="AlphaFoldDB" id="A0A6T8P8D2"/>
<dbReference type="InterPro" id="IPR009053">
    <property type="entry name" value="Prefoldin"/>
</dbReference>
<gene>
    <name evidence="4" type="ORF">HAND1043_LOCUS21191</name>
</gene>
<evidence type="ECO:0000256" key="2">
    <source>
        <dbReference type="ARBA" id="ARBA00023186"/>
    </source>
</evidence>
<dbReference type="GO" id="GO:0051131">
    <property type="term" value="P:chaperone-mediated protein complex assembly"/>
    <property type="evidence" value="ECO:0007669"/>
    <property type="project" value="TreeGrafter"/>
</dbReference>
<evidence type="ECO:0000256" key="3">
    <source>
        <dbReference type="SAM" id="Coils"/>
    </source>
</evidence>
<dbReference type="GO" id="GO:0051082">
    <property type="term" value="F:unfolded protein binding"/>
    <property type="evidence" value="ECO:0007669"/>
    <property type="project" value="InterPro"/>
</dbReference>
<evidence type="ECO:0000313" key="4">
    <source>
        <dbReference type="EMBL" id="CAD8754683.1"/>
    </source>
</evidence>
<dbReference type="GO" id="GO:0006457">
    <property type="term" value="P:protein folding"/>
    <property type="evidence" value="ECO:0007669"/>
    <property type="project" value="InterPro"/>
</dbReference>
<dbReference type="FunFam" id="1.10.287.370:FF:000003">
    <property type="entry name" value="Prefoldin subunit 6"/>
    <property type="match status" value="1"/>
</dbReference>
<dbReference type="CDD" id="cd23161">
    <property type="entry name" value="Prefoldin_6"/>
    <property type="match status" value="1"/>
</dbReference>
<dbReference type="GO" id="GO:0016272">
    <property type="term" value="C:prefoldin complex"/>
    <property type="evidence" value="ECO:0007669"/>
    <property type="project" value="InterPro"/>
</dbReference>
<dbReference type="GO" id="GO:0051087">
    <property type="term" value="F:protein-folding chaperone binding"/>
    <property type="evidence" value="ECO:0007669"/>
    <property type="project" value="TreeGrafter"/>
</dbReference>